<evidence type="ECO:0000256" key="1">
    <source>
        <dbReference type="ARBA" id="ARBA00022741"/>
    </source>
</evidence>
<comment type="caution">
    <text evidence="7">The sequence shown here is derived from an EMBL/GenBank/DDBJ whole genome shotgun (WGS) entry which is preliminary data.</text>
</comment>
<reference evidence="7 8" key="1">
    <citation type="submission" date="2021-06" db="EMBL/GenBank/DDBJ databases">
        <authorList>
            <person name="Palmer J.M."/>
        </authorList>
    </citation>
    <scope>NUCLEOTIDE SEQUENCE [LARGE SCALE GENOMIC DNA]</scope>
    <source>
        <strain evidence="7 8">GA_2019</strain>
        <tissue evidence="7">Muscle</tissue>
    </source>
</reference>
<dbReference type="EMBL" id="JAHRIO010050552">
    <property type="protein sequence ID" value="MEQ2174655.1"/>
    <property type="molecule type" value="Genomic_DNA"/>
</dbReference>
<keyword evidence="3" id="KW-0347">Helicase</keyword>
<dbReference type="PANTHER" id="PTHR12131">
    <property type="entry name" value="ATP-DEPENDENT RNA AND DNA HELICASE"/>
    <property type="match status" value="1"/>
</dbReference>
<keyword evidence="6" id="KW-0812">Transmembrane</keyword>
<evidence type="ECO:0000256" key="4">
    <source>
        <dbReference type="ARBA" id="ARBA00022840"/>
    </source>
</evidence>
<dbReference type="PANTHER" id="PTHR12131:SF1">
    <property type="entry name" value="ATP-DEPENDENT RNA HELICASE SUPV3L1, MITOCHONDRIAL-RELATED"/>
    <property type="match status" value="1"/>
</dbReference>
<keyword evidence="1" id="KW-0547">Nucleotide-binding</keyword>
<evidence type="ECO:0000256" key="6">
    <source>
        <dbReference type="SAM" id="Phobius"/>
    </source>
</evidence>
<protein>
    <submittedName>
        <fullName evidence="7">Uncharacterized protein</fullName>
    </submittedName>
</protein>
<proteinExistence type="predicted"/>
<dbReference type="InterPro" id="IPR050699">
    <property type="entry name" value="RNA-DNA_Helicase"/>
</dbReference>
<evidence type="ECO:0000313" key="7">
    <source>
        <dbReference type="EMBL" id="MEQ2174655.1"/>
    </source>
</evidence>
<comment type="catalytic activity">
    <reaction evidence="5">
        <text>ATP + H2O = ADP + phosphate + H(+)</text>
        <dbReference type="Rhea" id="RHEA:13065"/>
        <dbReference type="ChEBI" id="CHEBI:15377"/>
        <dbReference type="ChEBI" id="CHEBI:15378"/>
        <dbReference type="ChEBI" id="CHEBI:30616"/>
        <dbReference type="ChEBI" id="CHEBI:43474"/>
        <dbReference type="ChEBI" id="CHEBI:456216"/>
        <dbReference type="EC" id="3.6.4.13"/>
    </reaction>
</comment>
<keyword evidence="6" id="KW-0472">Membrane</keyword>
<dbReference type="Gene3D" id="3.40.50.300">
    <property type="entry name" value="P-loop containing nucleotide triphosphate hydrolases"/>
    <property type="match status" value="1"/>
</dbReference>
<evidence type="ECO:0000256" key="3">
    <source>
        <dbReference type="ARBA" id="ARBA00022806"/>
    </source>
</evidence>
<keyword evidence="8" id="KW-1185">Reference proteome</keyword>
<feature type="transmembrane region" description="Helical" evidence="6">
    <location>
        <begin position="99"/>
        <end position="122"/>
    </location>
</feature>
<dbReference type="InterPro" id="IPR027417">
    <property type="entry name" value="P-loop_NTPase"/>
</dbReference>
<dbReference type="SUPFAM" id="SSF52540">
    <property type="entry name" value="P-loop containing nucleoside triphosphate hydrolases"/>
    <property type="match status" value="1"/>
</dbReference>
<name>A0ABV0NTD3_9TELE</name>
<keyword evidence="2" id="KW-0378">Hydrolase</keyword>
<accession>A0ABV0NTD3</accession>
<evidence type="ECO:0000256" key="5">
    <source>
        <dbReference type="ARBA" id="ARBA00047984"/>
    </source>
</evidence>
<gene>
    <name evidence="7" type="ORF">GOODEAATRI_010016</name>
</gene>
<organism evidence="7 8">
    <name type="scientific">Goodea atripinnis</name>
    <dbReference type="NCBI Taxonomy" id="208336"/>
    <lineage>
        <taxon>Eukaryota</taxon>
        <taxon>Metazoa</taxon>
        <taxon>Chordata</taxon>
        <taxon>Craniata</taxon>
        <taxon>Vertebrata</taxon>
        <taxon>Euteleostomi</taxon>
        <taxon>Actinopterygii</taxon>
        <taxon>Neopterygii</taxon>
        <taxon>Teleostei</taxon>
        <taxon>Neoteleostei</taxon>
        <taxon>Acanthomorphata</taxon>
        <taxon>Ovalentaria</taxon>
        <taxon>Atherinomorphae</taxon>
        <taxon>Cyprinodontiformes</taxon>
        <taxon>Goodeidae</taxon>
        <taxon>Goodea</taxon>
    </lineage>
</organism>
<evidence type="ECO:0000313" key="8">
    <source>
        <dbReference type="Proteomes" id="UP001476798"/>
    </source>
</evidence>
<keyword evidence="4" id="KW-0067">ATP-binding</keyword>
<evidence type="ECO:0000256" key="2">
    <source>
        <dbReference type="ARBA" id="ARBA00022801"/>
    </source>
</evidence>
<sequence length="221" mass="24967">MLYNGSEVIRDLEWVIFDEVHYINDAEVRKSSCILSSLCFPFENNSSVRVPQRGVVWEEVLIMLPDHVSIILLSATRTSKHAQSFGTKSTPQNTTASQVIILCHLLIPVIITLPVFTFPLVVSLQDRAVWLTLLHFLSQRQQTPVVAFTFSRTRCDENARSLESMDLTTSIEKAEIHSFFQKSLSRLRGGDRQLPQVNGCGCYVFEGDLLRSLLSVTLLPQ</sequence>
<keyword evidence="6" id="KW-1133">Transmembrane helix</keyword>
<dbReference type="Proteomes" id="UP001476798">
    <property type="component" value="Unassembled WGS sequence"/>
</dbReference>